<evidence type="ECO:0000313" key="1">
    <source>
        <dbReference type="EMBL" id="KKM27945.1"/>
    </source>
</evidence>
<comment type="caution">
    <text evidence="1">The sequence shown here is derived from an EMBL/GenBank/DDBJ whole genome shotgun (WGS) entry which is preliminary data.</text>
</comment>
<organism evidence="1">
    <name type="scientific">marine sediment metagenome</name>
    <dbReference type="NCBI Taxonomy" id="412755"/>
    <lineage>
        <taxon>unclassified sequences</taxon>
        <taxon>metagenomes</taxon>
        <taxon>ecological metagenomes</taxon>
    </lineage>
</organism>
<accession>A0A0F9LKM0</accession>
<sequence length="156" mass="17464">MAGPLNFTVGRVRVTNVPSPSEGQYIRIIREQMNTVKGNMLKLIERIEGVTPEAIRFGLQPIFDESQRLVPVDTGKLKRSGFIEVRTQARGGRVSAEIGYGRFGQPFYAGFVHENLAFRHAPPTQALYLKAAVDKHVGDFVRRVGRFIQQQTGLKP</sequence>
<proteinExistence type="predicted"/>
<evidence type="ECO:0008006" key="2">
    <source>
        <dbReference type="Google" id="ProtNLM"/>
    </source>
</evidence>
<protein>
    <recommendedName>
        <fullName evidence="2">HK97 gp10 family phage protein</fullName>
    </recommendedName>
</protein>
<reference evidence="1" key="1">
    <citation type="journal article" date="2015" name="Nature">
        <title>Complex archaea that bridge the gap between prokaryotes and eukaryotes.</title>
        <authorList>
            <person name="Spang A."/>
            <person name="Saw J.H."/>
            <person name="Jorgensen S.L."/>
            <person name="Zaremba-Niedzwiedzka K."/>
            <person name="Martijn J."/>
            <person name="Lind A.E."/>
            <person name="van Eijk R."/>
            <person name="Schleper C."/>
            <person name="Guy L."/>
            <person name="Ettema T.J."/>
        </authorList>
    </citation>
    <scope>NUCLEOTIDE SEQUENCE</scope>
</reference>
<dbReference type="AlphaFoldDB" id="A0A0F9LKM0"/>
<name>A0A0F9LKM0_9ZZZZ</name>
<dbReference type="EMBL" id="LAZR01012227">
    <property type="protein sequence ID" value="KKM27945.1"/>
    <property type="molecule type" value="Genomic_DNA"/>
</dbReference>
<gene>
    <name evidence="1" type="ORF">LCGC14_1569610</name>
</gene>